<accession>A0A841DDL1</accession>
<reference evidence="1 2" key="1">
    <citation type="submission" date="2020-08" db="EMBL/GenBank/DDBJ databases">
        <title>Genomic Encyclopedia of Type Strains, Phase III (KMG-III): the genomes of soil and plant-associated and newly described type strains.</title>
        <authorList>
            <person name="Whitman W."/>
        </authorList>
    </citation>
    <scope>NUCLEOTIDE SEQUENCE [LARGE SCALE GENOMIC DNA]</scope>
    <source>
        <strain evidence="1 2">CECT 3303</strain>
    </source>
</reference>
<proteinExistence type="predicted"/>
<protein>
    <submittedName>
        <fullName evidence="1">Uncharacterized protein</fullName>
    </submittedName>
</protein>
<name>A0A841DDL1_PLAVE</name>
<evidence type="ECO:0000313" key="2">
    <source>
        <dbReference type="Proteomes" id="UP000562352"/>
    </source>
</evidence>
<dbReference type="Proteomes" id="UP000562352">
    <property type="component" value="Unassembled WGS sequence"/>
</dbReference>
<organism evidence="1 2">
    <name type="scientific">Planomonospora venezuelensis</name>
    <dbReference type="NCBI Taxonomy" id="1999"/>
    <lineage>
        <taxon>Bacteria</taxon>
        <taxon>Bacillati</taxon>
        <taxon>Actinomycetota</taxon>
        <taxon>Actinomycetes</taxon>
        <taxon>Streptosporangiales</taxon>
        <taxon>Streptosporangiaceae</taxon>
        <taxon>Planomonospora</taxon>
    </lineage>
</organism>
<evidence type="ECO:0000313" key="1">
    <source>
        <dbReference type="EMBL" id="MBB5966504.1"/>
    </source>
</evidence>
<gene>
    <name evidence="1" type="ORF">FHS22_005796</name>
</gene>
<sequence>MSGTCDKPLLREAAGTGRDRLRRAAIRYR</sequence>
<keyword evidence="2" id="KW-1185">Reference proteome</keyword>
<dbReference type="AlphaFoldDB" id="A0A841DDL1"/>
<comment type="caution">
    <text evidence="1">The sequence shown here is derived from an EMBL/GenBank/DDBJ whole genome shotgun (WGS) entry which is preliminary data.</text>
</comment>
<dbReference type="EMBL" id="JACHJJ010000024">
    <property type="protein sequence ID" value="MBB5966504.1"/>
    <property type="molecule type" value="Genomic_DNA"/>
</dbReference>